<dbReference type="AlphaFoldDB" id="H6RUI8"/>
<dbReference type="RefSeq" id="WP_014374858.1">
    <property type="nucleotide sequence ID" value="NC_016943.1"/>
</dbReference>
<keyword evidence="1" id="KW-0732">Signal</keyword>
<accession>H6RUI8</accession>
<dbReference type="EMBL" id="FO117623">
    <property type="protein sequence ID" value="CCG01953.1"/>
    <property type="molecule type" value="Genomic_DNA"/>
</dbReference>
<proteinExistence type="predicted"/>
<name>H6RUI8_BLASD</name>
<evidence type="ECO:0000313" key="3">
    <source>
        <dbReference type="Proteomes" id="UP000007517"/>
    </source>
</evidence>
<gene>
    <name evidence="2" type="ordered locus">BLASA_1006</name>
</gene>
<evidence type="ECO:0000313" key="2">
    <source>
        <dbReference type="EMBL" id="CCG01953.1"/>
    </source>
</evidence>
<keyword evidence="3" id="KW-1185">Reference proteome</keyword>
<dbReference type="HOGENOM" id="CLU_2535890_0_0_11"/>
<feature type="signal peptide" evidence="1">
    <location>
        <begin position="1"/>
        <end position="26"/>
    </location>
</feature>
<sequence>MPIKRAFIIAAAAGSLTVAPATSAIAAPDSGGCREFGQFVSFLATKLGAEFGATAATSATAGPRAFPERVVMPEQDRECENVG</sequence>
<dbReference type="KEGG" id="bsd:BLASA_1006"/>
<evidence type="ECO:0000256" key="1">
    <source>
        <dbReference type="SAM" id="SignalP"/>
    </source>
</evidence>
<feature type="chain" id="PRO_5003606956" evidence="1">
    <location>
        <begin position="27"/>
        <end position="83"/>
    </location>
</feature>
<organism evidence="2 3">
    <name type="scientific">Blastococcus saxobsidens (strain DD2)</name>
    <dbReference type="NCBI Taxonomy" id="1146883"/>
    <lineage>
        <taxon>Bacteria</taxon>
        <taxon>Bacillati</taxon>
        <taxon>Actinomycetota</taxon>
        <taxon>Actinomycetes</taxon>
        <taxon>Geodermatophilales</taxon>
        <taxon>Geodermatophilaceae</taxon>
        <taxon>Blastococcus</taxon>
    </lineage>
</organism>
<reference evidence="2 3" key="1">
    <citation type="journal article" date="2012" name="J. Bacteriol.">
        <title>Genome Sequence of Blastococcus saxobsidens DD2, a Stone-Inhabiting Bacterium.</title>
        <authorList>
            <person name="Chouaia B."/>
            <person name="Crotti E."/>
            <person name="Brusetti L."/>
            <person name="Daffonchio D."/>
            <person name="Essoussi I."/>
            <person name="Nouioui I."/>
            <person name="Sbissi I."/>
            <person name="Ghodhbane-Gtari F."/>
            <person name="Gtari M."/>
            <person name="Vacherie B."/>
            <person name="Barbe V."/>
            <person name="Medigue C."/>
            <person name="Gury J."/>
            <person name="Pujic P."/>
            <person name="Normand P."/>
        </authorList>
    </citation>
    <scope>NUCLEOTIDE SEQUENCE [LARGE SCALE GENOMIC DNA]</scope>
    <source>
        <strain evidence="2 3">DD2</strain>
    </source>
</reference>
<dbReference type="OrthoDB" id="5198151at2"/>
<protein>
    <submittedName>
        <fullName evidence="2">Uncharacterized protein</fullName>
    </submittedName>
</protein>
<dbReference type="Proteomes" id="UP000007517">
    <property type="component" value="Chromosome"/>
</dbReference>
<reference evidence="3" key="2">
    <citation type="submission" date="2012-02" db="EMBL/GenBank/DDBJ databases">
        <title>Complete genome sequence of Blastococcus saxobsidens strain DD2.</title>
        <authorList>
            <person name="Genoscope."/>
        </authorList>
    </citation>
    <scope>NUCLEOTIDE SEQUENCE [LARGE SCALE GENOMIC DNA]</scope>
    <source>
        <strain evidence="3">DD2</strain>
    </source>
</reference>